<evidence type="ECO:0000259" key="2">
    <source>
        <dbReference type="PROSITE" id="PS50405"/>
    </source>
</evidence>
<dbReference type="PANTHER" id="PTHR44051">
    <property type="entry name" value="GLUTATHIONE S-TRANSFERASE-RELATED"/>
    <property type="match status" value="1"/>
</dbReference>
<dbReference type="Proteomes" id="UP000707071">
    <property type="component" value="Unassembled WGS sequence"/>
</dbReference>
<sequence>MEGFRGWRIRTLISHCGSPAPSSTTSSTNTTPPINSATPPPPRNTSPAHGPWEHFQMSGQGPYFGQLVWFTISHPEKIKSVTDRYINEIKRVTSVIDGHLKKHKTQYLVGDQITYADLMFVPWAVVVVALAKLDLSEYDAYPAWFKRLTDRPTVAKILKQREEAMAANN</sequence>
<reference evidence="3 4" key="1">
    <citation type="journal article" date="2020" name="bioRxiv">
        <title>Whole genome comparisons of ergot fungi reveals the divergence and evolution of species within the genus Claviceps are the result of varying mechanisms driving genome evolution and host range expansion.</title>
        <authorList>
            <person name="Wyka S.A."/>
            <person name="Mondo S.J."/>
            <person name="Liu M."/>
            <person name="Dettman J."/>
            <person name="Nalam V."/>
            <person name="Broders K.D."/>
        </authorList>
    </citation>
    <scope>NUCLEOTIDE SEQUENCE [LARGE SCALE GENOMIC DNA]</scope>
    <source>
        <strain evidence="3 4">Clav52</strain>
    </source>
</reference>
<evidence type="ECO:0000256" key="1">
    <source>
        <dbReference type="SAM" id="MobiDB-lite"/>
    </source>
</evidence>
<dbReference type="InterPro" id="IPR010987">
    <property type="entry name" value="Glutathione-S-Trfase_C-like"/>
</dbReference>
<name>A0A9P7U6N9_9HYPO</name>
<evidence type="ECO:0000313" key="4">
    <source>
        <dbReference type="Proteomes" id="UP000707071"/>
    </source>
</evidence>
<comment type="caution">
    <text evidence="3">The sequence shown here is derived from an EMBL/GenBank/DDBJ whole genome shotgun (WGS) entry which is preliminary data.</text>
</comment>
<dbReference type="EMBL" id="SRRH01000148">
    <property type="protein sequence ID" value="KAG6297550.1"/>
    <property type="molecule type" value="Genomic_DNA"/>
</dbReference>
<dbReference type="PANTHER" id="PTHR44051:SF3">
    <property type="entry name" value="TRANSCRIPTIONAL REGULATOR URE2"/>
    <property type="match status" value="1"/>
</dbReference>
<dbReference type="InterPro" id="IPR036282">
    <property type="entry name" value="Glutathione-S-Trfase_C_sf"/>
</dbReference>
<keyword evidence="4" id="KW-1185">Reference proteome</keyword>
<accession>A0A9P7U6N9</accession>
<proteinExistence type="predicted"/>
<dbReference type="SUPFAM" id="SSF47616">
    <property type="entry name" value="GST C-terminal domain-like"/>
    <property type="match status" value="1"/>
</dbReference>
<organism evidence="3 4">
    <name type="scientific">Claviceps aff. purpurea</name>
    <dbReference type="NCBI Taxonomy" id="1967640"/>
    <lineage>
        <taxon>Eukaryota</taxon>
        <taxon>Fungi</taxon>
        <taxon>Dikarya</taxon>
        <taxon>Ascomycota</taxon>
        <taxon>Pezizomycotina</taxon>
        <taxon>Sordariomycetes</taxon>
        <taxon>Hypocreomycetidae</taxon>
        <taxon>Hypocreales</taxon>
        <taxon>Clavicipitaceae</taxon>
        <taxon>Claviceps</taxon>
    </lineage>
</organism>
<gene>
    <name evidence="3" type="ORF">E4U09_001309</name>
</gene>
<feature type="region of interest" description="Disordered" evidence="1">
    <location>
        <begin position="15"/>
        <end position="52"/>
    </location>
</feature>
<dbReference type="InterPro" id="IPR004046">
    <property type="entry name" value="GST_C"/>
</dbReference>
<evidence type="ECO:0000313" key="3">
    <source>
        <dbReference type="EMBL" id="KAG6297550.1"/>
    </source>
</evidence>
<protein>
    <recommendedName>
        <fullName evidence="2">GST C-terminal domain-containing protein</fullName>
    </recommendedName>
</protein>
<dbReference type="AlphaFoldDB" id="A0A9P7U6N9"/>
<dbReference type="Gene3D" id="1.20.1050.10">
    <property type="match status" value="1"/>
</dbReference>
<feature type="domain" description="GST C-terminal" evidence="2">
    <location>
        <begin position="46"/>
        <end position="167"/>
    </location>
</feature>
<feature type="compositionally biased region" description="Low complexity" evidence="1">
    <location>
        <begin position="18"/>
        <end position="37"/>
    </location>
</feature>
<dbReference type="PROSITE" id="PS50405">
    <property type="entry name" value="GST_CTER"/>
    <property type="match status" value="1"/>
</dbReference>
<dbReference type="Pfam" id="PF00043">
    <property type="entry name" value="GST_C"/>
    <property type="match status" value="1"/>
</dbReference>